<keyword evidence="5" id="KW-1185">Reference proteome</keyword>
<feature type="modified residue" description="N6-(pyridoxal phosphate)lysine" evidence="2">
    <location>
        <position position="195"/>
    </location>
</feature>
<dbReference type="InterPro" id="IPR020026">
    <property type="entry name" value="PseC"/>
</dbReference>
<feature type="active site" description="Proton acceptor" evidence="1">
    <location>
        <position position="195"/>
    </location>
</feature>
<organism evidence="4 5">
    <name type="scientific">Paenibacillus athensensis</name>
    <dbReference type="NCBI Taxonomy" id="1967502"/>
    <lineage>
        <taxon>Bacteria</taxon>
        <taxon>Bacillati</taxon>
        <taxon>Bacillota</taxon>
        <taxon>Bacilli</taxon>
        <taxon>Bacillales</taxon>
        <taxon>Paenibacillaceae</taxon>
        <taxon>Paenibacillus</taxon>
    </lineage>
</organism>
<dbReference type="RefSeq" id="WP_134751753.1">
    <property type="nucleotide sequence ID" value="NZ_MYFO02000011.1"/>
</dbReference>
<dbReference type="Gene3D" id="3.90.1150.10">
    <property type="entry name" value="Aspartate Aminotransferase, domain 1"/>
    <property type="match status" value="1"/>
</dbReference>
<evidence type="ECO:0000313" key="5">
    <source>
        <dbReference type="Proteomes" id="UP000298246"/>
    </source>
</evidence>
<dbReference type="PIRSF" id="PIRSF000390">
    <property type="entry name" value="PLP_StrS"/>
    <property type="match status" value="1"/>
</dbReference>
<dbReference type="GO" id="GO:0008483">
    <property type="term" value="F:transaminase activity"/>
    <property type="evidence" value="ECO:0007669"/>
    <property type="project" value="TreeGrafter"/>
</dbReference>
<dbReference type="NCBIfam" id="TIGR03588">
    <property type="entry name" value="PseC"/>
    <property type="match status" value="1"/>
</dbReference>
<dbReference type="AlphaFoldDB" id="A0A4Y8Q4Q0"/>
<dbReference type="SUPFAM" id="SSF53383">
    <property type="entry name" value="PLP-dependent transferases"/>
    <property type="match status" value="1"/>
</dbReference>
<accession>A0A4Y8Q4Q0</accession>
<reference evidence="4 5" key="1">
    <citation type="submission" date="2017-03" db="EMBL/GenBank/DDBJ databases">
        <title>Isolation of Levoglucosan Utilizing Bacteria.</title>
        <authorList>
            <person name="Arya A.S."/>
        </authorList>
    </citation>
    <scope>NUCLEOTIDE SEQUENCE [LARGE SCALE GENOMIC DNA]</scope>
    <source>
        <strain evidence="4 5">MEC069</strain>
    </source>
</reference>
<dbReference type="CDD" id="cd00616">
    <property type="entry name" value="AHBA_syn"/>
    <property type="match status" value="1"/>
</dbReference>
<comment type="caution">
    <text evidence="4">The sequence shown here is derived from an EMBL/GenBank/DDBJ whole genome shotgun (WGS) entry which is preliminary data.</text>
</comment>
<protein>
    <submittedName>
        <fullName evidence="4">UDP-4-amino-4, 6-dideoxy-N-acetyl-beta-L-altrosamine transaminase</fullName>
    </submittedName>
</protein>
<dbReference type="Pfam" id="PF01041">
    <property type="entry name" value="DegT_DnrJ_EryC1"/>
    <property type="match status" value="1"/>
</dbReference>
<dbReference type="EMBL" id="MYFO01000008">
    <property type="protein sequence ID" value="TFE88951.1"/>
    <property type="molecule type" value="Genomic_DNA"/>
</dbReference>
<gene>
    <name evidence="4" type="ORF">B5M42_08555</name>
</gene>
<dbReference type="OrthoDB" id="9810913at2"/>
<proteinExistence type="inferred from homology"/>
<comment type="similarity">
    <text evidence="3">Belongs to the DegT/DnrJ/EryC1 family.</text>
</comment>
<dbReference type="GO" id="GO:0030170">
    <property type="term" value="F:pyridoxal phosphate binding"/>
    <property type="evidence" value="ECO:0007669"/>
    <property type="project" value="TreeGrafter"/>
</dbReference>
<dbReference type="InterPro" id="IPR015422">
    <property type="entry name" value="PyrdxlP-dep_Trfase_small"/>
</dbReference>
<name>A0A4Y8Q4Q0_9BACL</name>
<dbReference type="PANTHER" id="PTHR30244">
    <property type="entry name" value="TRANSAMINASE"/>
    <property type="match status" value="1"/>
</dbReference>
<dbReference type="Proteomes" id="UP000298246">
    <property type="component" value="Unassembled WGS sequence"/>
</dbReference>
<dbReference type="InterPro" id="IPR015421">
    <property type="entry name" value="PyrdxlP-dep_Trfase_major"/>
</dbReference>
<dbReference type="InterPro" id="IPR015424">
    <property type="entry name" value="PyrdxlP-dep_Trfase"/>
</dbReference>
<keyword evidence="2 3" id="KW-0663">Pyridoxal phosphate</keyword>
<evidence type="ECO:0000256" key="2">
    <source>
        <dbReference type="PIRSR" id="PIRSR000390-2"/>
    </source>
</evidence>
<evidence type="ECO:0000256" key="1">
    <source>
        <dbReference type="PIRSR" id="PIRSR000390-1"/>
    </source>
</evidence>
<dbReference type="PANTHER" id="PTHR30244:SF34">
    <property type="entry name" value="DTDP-4-AMINO-4,6-DIDEOXYGALACTOSE TRANSAMINASE"/>
    <property type="match status" value="1"/>
</dbReference>
<evidence type="ECO:0000313" key="4">
    <source>
        <dbReference type="EMBL" id="TFE88951.1"/>
    </source>
</evidence>
<dbReference type="GO" id="GO:0000271">
    <property type="term" value="P:polysaccharide biosynthetic process"/>
    <property type="evidence" value="ECO:0007669"/>
    <property type="project" value="TreeGrafter"/>
</dbReference>
<dbReference type="InterPro" id="IPR000653">
    <property type="entry name" value="DegT/StrS_aminotransferase"/>
</dbReference>
<evidence type="ECO:0000256" key="3">
    <source>
        <dbReference type="RuleBase" id="RU004508"/>
    </source>
</evidence>
<sequence>MSKLAIQGGSPIRDTMLPYGQQWVDGSDISAVIAALESNFITQGPQIEEFEKAVASYTGASYAIAFCNGTAALHGACFAAGIGQEDEVITTPITFLASSNAVIYQGGVPVFADILLDTYNIDPADIRQKISPKTKAIIAVDFTGQPADMDAIREIAEEYGLVLIEDAAHSLGAEYKGQKVGKLADMTMFSFHPVKHVTTGEGGVITTNSRLYYEKLLLFRNHGMTKDPSLMLKNDGAWYYEMIDLGYNYRMTDLQAALGCSQMQKLEQFVERRREIAATYTEAFSKLEGVITPYQHEKSCSSWHLYMLRFDLARFPVGRKVLFDSLRAENIGVHVHYIPVYSQPYYKKLGYTPHQCPVAEMYYESAITLPIFPKMTEQDVQDVIDSVAKVSGYYLDRFCEKSL</sequence>
<dbReference type="Gene3D" id="3.40.640.10">
    <property type="entry name" value="Type I PLP-dependent aspartate aminotransferase-like (Major domain)"/>
    <property type="match status" value="1"/>
</dbReference>